<dbReference type="Proteomes" id="UP000697710">
    <property type="component" value="Unassembled WGS sequence"/>
</dbReference>
<evidence type="ECO:0000256" key="2">
    <source>
        <dbReference type="ARBA" id="ARBA00004824"/>
    </source>
</evidence>
<dbReference type="NCBIfam" id="NF009897">
    <property type="entry name" value="PRK13357.1"/>
    <property type="match status" value="1"/>
</dbReference>
<reference evidence="16" key="2">
    <citation type="journal article" date="2021" name="Microbiome">
        <title>Successional dynamics and alternative stable states in a saline activated sludge microbial community over 9 years.</title>
        <authorList>
            <person name="Wang Y."/>
            <person name="Ye J."/>
            <person name="Ju F."/>
            <person name="Liu L."/>
            <person name="Boyd J.A."/>
            <person name="Deng Y."/>
            <person name="Parks D.H."/>
            <person name="Jiang X."/>
            <person name="Yin X."/>
            <person name="Woodcroft B.J."/>
            <person name="Tyson G.W."/>
            <person name="Hugenholtz P."/>
            <person name="Polz M.F."/>
            <person name="Zhang T."/>
        </authorList>
    </citation>
    <scope>NUCLEOTIDE SEQUENCE</scope>
    <source>
        <strain evidence="16">HKST-UBA01</strain>
    </source>
</reference>
<comment type="pathway">
    <text evidence="2">Amino-acid biosynthesis; L-isoleucine biosynthesis; L-isoleucine from 2-oxobutanoate: step 4/4.</text>
</comment>
<evidence type="ECO:0000256" key="5">
    <source>
        <dbReference type="ARBA" id="ARBA00009320"/>
    </source>
</evidence>
<evidence type="ECO:0000313" key="17">
    <source>
        <dbReference type="Proteomes" id="UP000697710"/>
    </source>
</evidence>
<dbReference type="Pfam" id="PF01063">
    <property type="entry name" value="Aminotran_4"/>
    <property type="match status" value="1"/>
</dbReference>
<dbReference type="PANTHER" id="PTHR11825">
    <property type="entry name" value="SUBGROUP IIII AMINOTRANSFERASE"/>
    <property type="match status" value="1"/>
</dbReference>
<keyword evidence="9 16" id="KW-0808">Transferase</keyword>
<proteinExistence type="inferred from homology"/>
<dbReference type="InterPro" id="IPR043132">
    <property type="entry name" value="BCAT-like_C"/>
</dbReference>
<evidence type="ECO:0000313" key="16">
    <source>
        <dbReference type="EMBL" id="MCA9729286.1"/>
    </source>
</evidence>
<dbReference type="GO" id="GO:0004084">
    <property type="term" value="F:branched-chain-amino-acid transaminase activity"/>
    <property type="evidence" value="ECO:0007669"/>
    <property type="project" value="UniProtKB-EC"/>
</dbReference>
<evidence type="ECO:0000256" key="4">
    <source>
        <dbReference type="ARBA" id="ARBA00005072"/>
    </source>
</evidence>
<name>A0A956M171_UNCEI</name>
<comment type="caution">
    <text evidence="16">The sequence shown here is derived from an EMBL/GenBank/DDBJ whole genome shotgun (WGS) entry which is preliminary data.</text>
</comment>
<comment type="cofactor">
    <cofactor evidence="1">
        <name>pyridoxal 5'-phosphate</name>
        <dbReference type="ChEBI" id="CHEBI:597326"/>
    </cofactor>
</comment>
<evidence type="ECO:0000256" key="9">
    <source>
        <dbReference type="ARBA" id="ARBA00022679"/>
    </source>
</evidence>
<comment type="catalytic activity">
    <reaction evidence="13">
        <text>L-isoleucine + 2-oxoglutarate = (S)-3-methyl-2-oxopentanoate + L-glutamate</text>
        <dbReference type="Rhea" id="RHEA:24801"/>
        <dbReference type="ChEBI" id="CHEBI:16810"/>
        <dbReference type="ChEBI" id="CHEBI:29985"/>
        <dbReference type="ChEBI" id="CHEBI:35146"/>
        <dbReference type="ChEBI" id="CHEBI:58045"/>
        <dbReference type="EC" id="2.6.1.42"/>
    </reaction>
</comment>
<dbReference type="InterPro" id="IPR043131">
    <property type="entry name" value="BCAT-like_N"/>
</dbReference>
<evidence type="ECO:0000256" key="6">
    <source>
        <dbReference type="ARBA" id="ARBA00013053"/>
    </source>
</evidence>
<dbReference type="NCBIfam" id="TIGR01123">
    <property type="entry name" value="ilvE_II"/>
    <property type="match status" value="1"/>
</dbReference>
<feature type="modified residue" description="N6-(pyridoxal phosphate)lysine" evidence="15">
    <location>
        <position position="198"/>
    </location>
</feature>
<dbReference type="InterPro" id="IPR001544">
    <property type="entry name" value="Aminotrans_IV"/>
</dbReference>
<evidence type="ECO:0000256" key="15">
    <source>
        <dbReference type="PIRSR" id="PIRSR006468-1"/>
    </source>
</evidence>
<evidence type="ECO:0000256" key="1">
    <source>
        <dbReference type="ARBA" id="ARBA00001933"/>
    </source>
</evidence>
<evidence type="ECO:0000256" key="3">
    <source>
        <dbReference type="ARBA" id="ARBA00004931"/>
    </source>
</evidence>
<dbReference type="InterPro" id="IPR036038">
    <property type="entry name" value="Aminotransferase-like"/>
</dbReference>
<dbReference type="Gene3D" id="3.20.10.10">
    <property type="entry name" value="D-amino Acid Aminotransferase, subunit A, domain 2"/>
    <property type="match status" value="1"/>
</dbReference>
<gene>
    <name evidence="16" type="ORF">KC729_16480</name>
</gene>
<dbReference type="PANTHER" id="PTHR11825:SF44">
    <property type="entry name" value="BRANCHED-CHAIN-AMINO-ACID AMINOTRANSFERASE"/>
    <property type="match status" value="1"/>
</dbReference>
<evidence type="ECO:0000256" key="8">
    <source>
        <dbReference type="ARBA" id="ARBA00022605"/>
    </source>
</evidence>
<keyword evidence="7 16" id="KW-0032">Aminotransferase</keyword>
<evidence type="ECO:0000256" key="7">
    <source>
        <dbReference type="ARBA" id="ARBA00022576"/>
    </source>
</evidence>
<dbReference type="PIRSF" id="PIRSF006468">
    <property type="entry name" value="BCAT1"/>
    <property type="match status" value="1"/>
</dbReference>
<dbReference type="GO" id="GO:0008652">
    <property type="term" value="P:amino acid biosynthetic process"/>
    <property type="evidence" value="ECO:0007669"/>
    <property type="project" value="UniProtKB-KW"/>
</dbReference>
<comment type="pathway">
    <text evidence="3">Amino-acid biosynthesis; L-valine biosynthesis; L-valine from pyruvate: step 4/4.</text>
</comment>
<dbReference type="SUPFAM" id="SSF56752">
    <property type="entry name" value="D-aminoacid aminotransferase-like PLP-dependent enzymes"/>
    <property type="match status" value="1"/>
</dbReference>
<evidence type="ECO:0000256" key="13">
    <source>
        <dbReference type="ARBA" id="ARBA00048798"/>
    </source>
</evidence>
<keyword evidence="10" id="KW-0663">Pyridoxal phosphate</keyword>
<accession>A0A956M171</accession>
<dbReference type="AlphaFoldDB" id="A0A956M171"/>
<dbReference type="EC" id="2.6.1.42" evidence="6"/>
<evidence type="ECO:0000256" key="12">
    <source>
        <dbReference type="ARBA" id="ARBA00048212"/>
    </source>
</evidence>
<dbReference type="GO" id="GO:0009082">
    <property type="term" value="P:branched-chain amino acid biosynthetic process"/>
    <property type="evidence" value="ECO:0007669"/>
    <property type="project" value="UniProtKB-KW"/>
</dbReference>
<dbReference type="CDD" id="cd01557">
    <property type="entry name" value="BCAT_beta_family"/>
    <property type="match status" value="1"/>
</dbReference>
<evidence type="ECO:0000256" key="14">
    <source>
        <dbReference type="ARBA" id="ARBA00049229"/>
    </source>
</evidence>
<protein>
    <recommendedName>
        <fullName evidence="6">branched-chain-amino-acid transaminase</fullName>
        <ecNumber evidence="6">2.6.1.42</ecNumber>
    </recommendedName>
</protein>
<keyword evidence="8" id="KW-0028">Amino-acid biosynthesis</keyword>
<comment type="pathway">
    <text evidence="4">Amino-acid biosynthesis; L-leucine biosynthesis; L-leucine from 3-methyl-2-oxobutanoate: step 4/4.</text>
</comment>
<comment type="catalytic activity">
    <reaction evidence="12">
        <text>L-valine + 2-oxoglutarate = 3-methyl-2-oxobutanoate + L-glutamate</text>
        <dbReference type="Rhea" id="RHEA:24813"/>
        <dbReference type="ChEBI" id="CHEBI:11851"/>
        <dbReference type="ChEBI" id="CHEBI:16810"/>
        <dbReference type="ChEBI" id="CHEBI:29985"/>
        <dbReference type="ChEBI" id="CHEBI:57762"/>
        <dbReference type="EC" id="2.6.1.42"/>
    </reaction>
</comment>
<organism evidence="16 17">
    <name type="scientific">Eiseniibacteriota bacterium</name>
    <dbReference type="NCBI Taxonomy" id="2212470"/>
    <lineage>
        <taxon>Bacteria</taxon>
        <taxon>Candidatus Eiseniibacteriota</taxon>
    </lineage>
</organism>
<comment type="catalytic activity">
    <reaction evidence="14">
        <text>L-leucine + 2-oxoglutarate = 4-methyl-2-oxopentanoate + L-glutamate</text>
        <dbReference type="Rhea" id="RHEA:18321"/>
        <dbReference type="ChEBI" id="CHEBI:16810"/>
        <dbReference type="ChEBI" id="CHEBI:17865"/>
        <dbReference type="ChEBI" id="CHEBI:29985"/>
        <dbReference type="ChEBI" id="CHEBI:57427"/>
        <dbReference type="EC" id="2.6.1.42"/>
    </reaction>
</comment>
<evidence type="ECO:0000256" key="11">
    <source>
        <dbReference type="ARBA" id="ARBA00023304"/>
    </source>
</evidence>
<dbReference type="Gene3D" id="3.30.470.10">
    <property type="match status" value="1"/>
</dbReference>
<dbReference type="InterPro" id="IPR005786">
    <property type="entry name" value="B_amino_transII"/>
</dbReference>
<keyword evidence="11" id="KW-0100">Branched-chain amino acid biosynthesis</keyword>
<dbReference type="InterPro" id="IPR033939">
    <property type="entry name" value="BCAT_family"/>
</dbReference>
<reference evidence="16" key="1">
    <citation type="submission" date="2020-04" db="EMBL/GenBank/DDBJ databases">
        <authorList>
            <person name="Zhang T."/>
        </authorList>
    </citation>
    <scope>NUCLEOTIDE SEQUENCE</scope>
    <source>
        <strain evidence="16">HKST-UBA01</strain>
    </source>
</reference>
<sequence>MIEIQVQAQPSNPSVASAALEQNLGFGRIFADKMFQMKYHKDRGWYDASIVPFGSISLSPAAMVFHYGQEIFEGHKAYRWEDGRIALFRPEMNAKRLNNSTYRMSMPQIPEQVQLDATMALVGQLKDWVPRQEGASLYLRPTMIATEAMLGVRPSNEYLYYIICSPVGPYYPTGFSPVRVRAEDRFIRAVPGGTGAAKTGGNYAGGLFAQAEAKEQGYMGVLWLDALNRRDVEEIGAMNVMFVIDGKVVTSELKGSILPGITRDSILHLAPDLGIKTEERTTSIDEILDGLQTGRVTEAFGVGTAAVVTPIGHIGYKGVDHKVTGDEVGPVSRKIYQALTDIQWGRAPDRYEWMRFVH</sequence>
<evidence type="ECO:0000256" key="10">
    <source>
        <dbReference type="ARBA" id="ARBA00022898"/>
    </source>
</evidence>
<dbReference type="EMBL" id="JAGQHR010000634">
    <property type="protein sequence ID" value="MCA9729286.1"/>
    <property type="molecule type" value="Genomic_DNA"/>
</dbReference>
<comment type="similarity">
    <text evidence="5">Belongs to the class-IV pyridoxal-phosphate-dependent aminotransferase family.</text>
</comment>